<evidence type="ECO:0000313" key="3">
    <source>
        <dbReference type="Proteomes" id="UP000661025"/>
    </source>
</evidence>
<dbReference type="GeneID" id="79935743"/>
<feature type="region of interest" description="Disordered" evidence="1">
    <location>
        <begin position="1"/>
        <end position="22"/>
    </location>
</feature>
<reference evidence="2" key="1">
    <citation type="submission" date="2020-09" db="EMBL/GenBank/DDBJ databases">
        <title>Streptomyces canutascabiei sp. nov., which causes potato common scab and is distributed across the world.</title>
        <authorList>
            <person name="Nguyen H.P."/>
            <person name="Weisberg A.J."/>
            <person name="Chang J.H."/>
            <person name="Clarke C.R."/>
        </authorList>
    </citation>
    <scope>NUCLEOTIDE SEQUENCE</scope>
    <source>
        <strain evidence="2">ID-01-6.2a</strain>
    </source>
</reference>
<evidence type="ECO:0000256" key="1">
    <source>
        <dbReference type="SAM" id="MobiDB-lite"/>
    </source>
</evidence>
<evidence type="ECO:0000313" key="2">
    <source>
        <dbReference type="EMBL" id="MBD9727454.1"/>
    </source>
</evidence>
<organism evidence="2 3">
    <name type="scientific">Streptomyces caniscabiei</name>
    <dbReference type="NCBI Taxonomy" id="2746961"/>
    <lineage>
        <taxon>Bacteria</taxon>
        <taxon>Bacillati</taxon>
        <taxon>Actinomycetota</taxon>
        <taxon>Actinomycetes</taxon>
        <taxon>Kitasatosporales</taxon>
        <taxon>Streptomycetaceae</taxon>
        <taxon>Streptomyces</taxon>
    </lineage>
</organism>
<sequence length="160" mass="17443">MRLPHRPGRTAAAARNVGGRGPAPLHIRTGTLGSTYQLHVPDVTLCRAVLGLVLSDRWRCPEFATPERHADRRAAVGDLRTAYDAVELDPDLRPAVAFDLALLSSLDCTTATARRTAPEADPPTPPRSSAPYWRCRGRCWPTPARSVPTRPSWVRTCATG</sequence>
<comment type="caution">
    <text evidence="2">The sequence shown here is derived from an EMBL/GenBank/DDBJ whole genome shotgun (WGS) entry which is preliminary data.</text>
</comment>
<dbReference type="EMBL" id="JACYXT010000015">
    <property type="protein sequence ID" value="MBD9727454.1"/>
    <property type="molecule type" value="Genomic_DNA"/>
</dbReference>
<dbReference type="Proteomes" id="UP000661025">
    <property type="component" value="Unassembled WGS sequence"/>
</dbReference>
<accession>A0A927QP80</accession>
<name>A0A927QP80_9ACTN</name>
<gene>
    <name evidence="2" type="ORF">IHE70_30525</name>
</gene>
<dbReference type="AlphaFoldDB" id="A0A927QP80"/>
<dbReference type="RefSeq" id="WP_179202740.1">
    <property type="nucleotide sequence ID" value="NZ_CP119182.1"/>
</dbReference>
<proteinExistence type="predicted"/>
<protein>
    <submittedName>
        <fullName evidence="2">Uncharacterized protein</fullName>
    </submittedName>
</protein>